<dbReference type="PANTHER" id="PTHR44196">
    <property type="entry name" value="DEHYDROGENASE/REDUCTASE SDR FAMILY MEMBER 7B"/>
    <property type="match status" value="1"/>
</dbReference>
<dbReference type="Pfam" id="PF00106">
    <property type="entry name" value="adh_short"/>
    <property type="match status" value="1"/>
</dbReference>
<dbReference type="InterPro" id="IPR036291">
    <property type="entry name" value="NAD(P)-bd_dom_sf"/>
</dbReference>
<dbReference type="PANTHER" id="PTHR44196:SF1">
    <property type="entry name" value="DEHYDROGENASE_REDUCTASE SDR FAMILY MEMBER 7B"/>
    <property type="match status" value="1"/>
</dbReference>
<organism evidence="3">
    <name type="scientific">freshwater metagenome</name>
    <dbReference type="NCBI Taxonomy" id="449393"/>
    <lineage>
        <taxon>unclassified sequences</taxon>
        <taxon>metagenomes</taxon>
        <taxon>ecological metagenomes</taxon>
    </lineage>
</organism>
<protein>
    <submittedName>
        <fullName evidence="3">Unannotated protein</fullName>
    </submittedName>
</protein>
<dbReference type="Gene3D" id="3.40.50.720">
    <property type="entry name" value="NAD(P)-binding Rossmann-like Domain"/>
    <property type="match status" value="1"/>
</dbReference>
<proteinExistence type="inferred from homology"/>
<dbReference type="GO" id="GO:0008667">
    <property type="term" value="F:2,3-dihydro-2,3-dihydroxybenzoate dehydrogenase activity"/>
    <property type="evidence" value="ECO:0007669"/>
    <property type="project" value="InterPro"/>
</dbReference>
<dbReference type="GO" id="GO:0019290">
    <property type="term" value="P:siderophore biosynthetic process"/>
    <property type="evidence" value="ECO:0007669"/>
    <property type="project" value="InterPro"/>
</dbReference>
<dbReference type="PRINTS" id="PR01397">
    <property type="entry name" value="DHBDHDRGNASE"/>
</dbReference>
<comment type="similarity">
    <text evidence="1">Belongs to the short-chain dehydrogenases/reductases (SDR) family.</text>
</comment>
<dbReference type="EMBL" id="CAEZVT010000101">
    <property type="protein sequence ID" value="CAB4638875.1"/>
    <property type="molecule type" value="Genomic_DNA"/>
</dbReference>
<dbReference type="AlphaFoldDB" id="A0A6J6JR63"/>
<accession>A0A6J6JR63</accession>
<name>A0A6J6JR63_9ZZZZ</name>
<dbReference type="InterPro" id="IPR002347">
    <property type="entry name" value="SDR_fam"/>
</dbReference>
<evidence type="ECO:0000256" key="2">
    <source>
        <dbReference type="ARBA" id="ARBA00023002"/>
    </source>
</evidence>
<evidence type="ECO:0000256" key="1">
    <source>
        <dbReference type="ARBA" id="ARBA00006484"/>
    </source>
</evidence>
<dbReference type="InterPro" id="IPR003560">
    <property type="entry name" value="DHB_DH"/>
</dbReference>
<evidence type="ECO:0000313" key="3">
    <source>
        <dbReference type="EMBL" id="CAB4638875.1"/>
    </source>
</evidence>
<keyword evidence="2" id="KW-0560">Oxidoreductase</keyword>
<dbReference type="SUPFAM" id="SSF51735">
    <property type="entry name" value="NAD(P)-binding Rossmann-fold domains"/>
    <property type="match status" value="1"/>
</dbReference>
<reference evidence="3" key="1">
    <citation type="submission" date="2020-05" db="EMBL/GenBank/DDBJ databases">
        <authorList>
            <person name="Chiriac C."/>
            <person name="Salcher M."/>
            <person name="Ghai R."/>
            <person name="Kavagutti S V."/>
        </authorList>
    </citation>
    <scope>NUCLEOTIDE SEQUENCE</scope>
</reference>
<dbReference type="GO" id="GO:0016020">
    <property type="term" value="C:membrane"/>
    <property type="evidence" value="ECO:0007669"/>
    <property type="project" value="TreeGrafter"/>
</dbReference>
<dbReference type="PRINTS" id="PR00080">
    <property type="entry name" value="SDRFAMILY"/>
</dbReference>
<gene>
    <name evidence="3" type="ORF">UFOPK2131_00777</name>
</gene>
<sequence>MSDLKSKNILVLGASGVLGSTLSTKLAAQGATVMATSSTLESAERVPQAGNPRLLVDLTNPESIRVLIDYLIESEAKIDGIVNATGVVAFGNFTDLTAEVLTKLFAVNTTGPIHLIQGLLPALKLSAAAGNDPFIVNISGVVAESPMAGLAAYSSSKAALYAFDQAISRELRRDGIRVIDARPGHTETGLAGRAIGGVAPAFPQGMSADQVADRIVKAIVEDEKDLPSTAF</sequence>